<keyword evidence="3" id="KW-1185">Reference proteome</keyword>
<reference evidence="2 3" key="1">
    <citation type="submission" date="2018-05" db="EMBL/GenBank/DDBJ databases">
        <title>Pedobacter paludis sp. nov., isolated from wetland soil.</title>
        <authorList>
            <person name="Zhang Y."/>
            <person name="Wang G."/>
        </authorList>
    </citation>
    <scope>NUCLEOTIDE SEQUENCE [LARGE SCALE GENOMIC DNA]</scope>
    <source>
        <strain evidence="2 3">KCTC22721</strain>
    </source>
</reference>
<evidence type="ECO:0000313" key="3">
    <source>
        <dbReference type="Proteomes" id="UP000245379"/>
    </source>
</evidence>
<keyword evidence="1" id="KW-0472">Membrane</keyword>
<evidence type="ECO:0000313" key="2">
    <source>
        <dbReference type="EMBL" id="PWS26236.1"/>
    </source>
</evidence>
<dbReference type="Proteomes" id="UP000245379">
    <property type="component" value="Unassembled WGS sequence"/>
</dbReference>
<feature type="transmembrane region" description="Helical" evidence="1">
    <location>
        <begin position="38"/>
        <end position="58"/>
    </location>
</feature>
<sequence length="140" mass="16215">MLKIILKWSITRLLPPLSLQLIQVFHNIHTMALAIDQMLYIVMYCIAVMVLFFVEIAIETQVFLCEKDVYRMFYALNWLSMVLGISANIYCYEITHSGNIPREQYWVGLCGIVLISILFDVLVKLVIKIISKLKEIGLKT</sequence>
<keyword evidence="1" id="KW-0812">Transmembrane</keyword>
<dbReference type="RefSeq" id="WP_109926802.1">
    <property type="nucleotide sequence ID" value="NZ_QGNZ01000004.1"/>
</dbReference>
<feature type="transmembrane region" description="Helical" evidence="1">
    <location>
        <begin position="70"/>
        <end position="90"/>
    </location>
</feature>
<dbReference type="EMBL" id="QGNZ01000004">
    <property type="protein sequence ID" value="PWS26236.1"/>
    <property type="molecule type" value="Genomic_DNA"/>
</dbReference>
<protein>
    <submittedName>
        <fullName evidence="2">Uncharacterized protein</fullName>
    </submittedName>
</protein>
<keyword evidence="1" id="KW-1133">Transmembrane helix</keyword>
<name>A0A317ELS5_9SPHI</name>
<comment type="caution">
    <text evidence="2">The sequence shown here is derived from an EMBL/GenBank/DDBJ whole genome shotgun (WGS) entry which is preliminary data.</text>
</comment>
<organism evidence="2 3">
    <name type="scientific">Pedobacter yonginense</name>
    <dbReference type="NCBI Taxonomy" id="651869"/>
    <lineage>
        <taxon>Bacteria</taxon>
        <taxon>Pseudomonadati</taxon>
        <taxon>Bacteroidota</taxon>
        <taxon>Sphingobacteriia</taxon>
        <taxon>Sphingobacteriales</taxon>
        <taxon>Sphingobacteriaceae</taxon>
        <taxon>Pedobacter</taxon>
    </lineage>
</organism>
<dbReference type="AlphaFoldDB" id="A0A317ELS5"/>
<gene>
    <name evidence="2" type="ORF">DHW03_15695</name>
</gene>
<proteinExistence type="predicted"/>
<evidence type="ECO:0000256" key="1">
    <source>
        <dbReference type="SAM" id="Phobius"/>
    </source>
</evidence>
<accession>A0A317ELS5</accession>
<feature type="transmembrane region" description="Helical" evidence="1">
    <location>
        <begin position="105"/>
        <end position="127"/>
    </location>
</feature>